<reference evidence="7 8" key="1">
    <citation type="submission" date="2023-08" db="EMBL/GenBank/DDBJ databases">
        <title>The whole genome sequence of Lysobacter yananisis.</title>
        <authorList>
            <person name="Sun H."/>
        </authorList>
    </citation>
    <scope>NUCLEOTIDE SEQUENCE [LARGE SCALE GENOMIC DNA]</scope>
    <source>
        <strain evidence="7 8">SNNU513</strain>
    </source>
</reference>
<proteinExistence type="predicted"/>
<evidence type="ECO:0000313" key="8">
    <source>
        <dbReference type="Proteomes" id="UP001229313"/>
    </source>
</evidence>
<evidence type="ECO:0000256" key="1">
    <source>
        <dbReference type="ARBA" id="ARBA00022670"/>
    </source>
</evidence>
<sequence length="129" mass="13319">MATPQRLATTAWASTRWCTSAAATPKYDPHLASGAANRFARRLSGRAATPAGAPSGDGSGRKNPLARNGDTAIVGIGIGKAKLGAIRYRALTQYFVSSAVTSQAAADLYDSGSAEHQTVARAWSAVKVN</sequence>
<evidence type="ECO:0000313" key="7">
    <source>
        <dbReference type="EMBL" id="WMT03144.1"/>
    </source>
</evidence>
<dbReference type="EMBL" id="CP133568">
    <property type="protein sequence ID" value="WMT03144.1"/>
    <property type="molecule type" value="Genomic_DNA"/>
</dbReference>
<name>A0ABY9P9W7_9GAMM</name>
<evidence type="ECO:0000256" key="5">
    <source>
        <dbReference type="SAM" id="MobiDB-lite"/>
    </source>
</evidence>
<evidence type="ECO:0000259" key="6">
    <source>
        <dbReference type="Pfam" id="PF02868"/>
    </source>
</evidence>
<protein>
    <submittedName>
        <fullName evidence="7">M4 family metallopeptidase</fullName>
    </submittedName>
</protein>
<dbReference type="InterPro" id="IPR027268">
    <property type="entry name" value="Peptidase_M4/M1_CTD_sf"/>
</dbReference>
<feature type="domain" description="Peptidase M4 C-terminal" evidence="6">
    <location>
        <begin position="24"/>
        <end position="128"/>
    </location>
</feature>
<accession>A0ABY9P9W7</accession>
<evidence type="ECO:0000256" key="2">
    <source>
        <dbReference type="ARBA" id="ARBA00022801"/>
    </source>
</evidence>
<evidence type="ECO:0000256" key="4">
    <source>
        <dbReference type="ARBA" id="ARBA00023049"/>
    </source>
</evidence>
<keyword evidence="2" id="KW-0378">Hydrolase</keyword>
<evidence type="ECO:0000256" key="3">
    <source>
        <dbReference type="ARBA" id="ARBA00022833"/>
    </source>
</evidence>
<dbReference type="Pfam" id="PF02868">
    <property type="entry name" value="Peptidase_M4_C"/>
    <property type="match status" value="1"/>
</dbReference>
<dbReference type="Gene3D" id="1.10.390.10">
    <property type="entry name" value="Neutral Protease Domain 2"/>
    <property type="match status" value="1"/>
</dbReference>
<dbReference type="RefSeq" id="WP_309151973.1">
    <property type="nucleotide sequence ID" value="NZ_CP133568.1"/>
</dbReference>
<organism evidence="7 8">
    <name type="scientific">Lysobacter yananisis</name>
    <dbReference type="NCBI Taxonomy" id="1003114"/>
    <lineage>
        <taxon>Bacteria</taxon>
        <taxon>Pseudomonadati</taxon>
        <taxon>Pseudomonadota</taxon>
        <taxon>Gammaproteobacteria</taxon>
        <taxon>Lysobacterales</taxon>
        <taxon>Lysobacteraceae</taxon>
        <taxon>Lysobacter</taxon>
    </lineage>
</organism>
<keyword evidence="4" id="KW-0482">Metalloprotease</keyword>
<dbReference type="SUPFAM" id="SSF55486">
    <property type="entry name" value="Metalloproteases ('zincins'), catalytic domain"/>
    <property type="match status" value="1"/>
</dbReference>
<dbReference type="InterPro" id="IPR001570">
    <property type="entry name" value="Peptidase_M4_C_domain"/>
</dbReference>
<feature type="region of interest" description="Disordered" evidence="5">
    <location>
        <begin position="44"/>
        <end position="68"/>
    </location>
</feature>
<gene>
    <name evidence="7" type="ORF">RDV84_24845</name>
</gene>
<dbReference type="Proteomes" id="UP001229313">
    <property type="component" value="Chromosome"/>
</dbReference>
<keyword evidence="8" id="KW-1185">Reference proteome</keyword>
<keyword evidence="1" id="KW-0645">Protease</keyword>
<keyword evidence="3" id="KW-0862">Zinc</keyword>